<keyword evidence="2 5" id="KW-0812">Transmembrane</keyword>
<sequence length="179" mass="19620">MTLQPDSPAGYWIGYQILFAAGIGMSLEQCNVAVQRVLPSHHLPVGMSLTIFARSLAGTFASALGQNVFQSTLAKELGEILPVEDFQGNVGVTAMIDALQRKYGRDVAFYEEILRRVNFSVTRCFMVVLVMACLSLPCAALVEWKSVGVDDKERVEEEDCCWVDGNYGSEERLCGKEGG</sequence>
<evidence type="ECO:0000256" key="5">
    <source>
        <dbReference type="SAM" id="Phobius"/>
    </source>
</evidence>
<keyword evidence="4 5" id="KW-0472">Membrane</keyword>
<comment type="subcellular location">
    <subcellularLocation>
        <location evidence="1">Membrane</location>
        <topology evidence="1">Multi-pass membrane protein</topology>
    </subcellularLocation>
</comment>
<organism evidence="6 7">
    <name type="scientific">Ramularia collo-cygni</name>
    <dbReference type="NCBI Taxonomy" id="112498"/>
    <lineage>
        <taxon>Eukaryota</taxon>
        <taxon>Fungi</taxon>
        <taxon>Dikarya</taxon>
        <taxon>Ascomycota</taxon>
        <taxon>Pezizomycotina</taxon>
        <taxon>Dothideomycetes</taxon>
        <taxon>Dothideomycetidae</taxon>
        <taxon>Mycosphaerellales</taxon>
        <taxon>Mycosphaerellaceae</taxon>
        <taxon>Ramularia</taxon>
    </lineage>
</organism>
<dbReference type="OrthoDB" id="10021397at2759"/>
<evidence type="ECO:0000256" key="1">
    <source>
        <dbReference type="ARBA" id="ARBA00004141"/>
    </source>
</evidence>
<dbReference type="SUPFAM" id="SSF103473">
    <property type="entry name" value="MFS general substrate transporter"/>
    <property type="match status" value="1"/>
</dbReference>
<dbReference type="Proteomes" id="UP000225277">
    <property type="component" value="Unassembled WGS sequence"/>
</dbReference>
<evidence type="ECO:0008006" key="8">
    <source>
        <dbReference type="Google" id="ProtNLM"/>
    </source>
</evidence>
<dbReference type="AlphaFoldDB" id="A0A2D3V7B7"/>
<evidence type="ECO:0000256" key="3">
    <source>
        <dbReference type="ARBA" id="ARBA00022989"/>
    </source>
</evidence>
<dbReference type="GO" id="GO:0005886">
    <property type="term" value="C:plasma membrane"/>
    <property type="evidence" value="ECO:0007669"/>
    <property type="project" value="TreeGrafter"/>
</dbReference>
<evidence type="ECO:0000313" key="6">
    <source>
        <dbReference type="EMBL" id="CZT23883.1"/>
    </source>
</evidence>
<evidence type="ECO:0000256" key="4">
    <source>
        <dbReference type="ARBA" id="ARBA00023136"/>
    </source>
</evidence>
<name>A0A2D3V7B7_9PEZI</name>
<dbReference type="RefSeq" id="XP_023630607.1">
    <property type="nucleotide sequence ID" value="XM_023774839.1"/>
</dbReference>
<feature type="transmembrane region" description="Helical" evidence="5">
    <location>
        <begin position="124"/>
        <end position="142"/>
    </location>
</feature>
<dbReference type="GeneID" id="35604666"/>
<dbReference type="PANTHER" id="PTHR23501:SF199">
    <property type="entry name" value="MFS EFFLUX TRANSPORTER INPD-RELATED"/>
    <property type="match status" value="1"/>
</dbReference>
<keyword evidence="7" id="KW-1185">Reference proteome</keyword>
<gene>
    <name evidence="6" type="ORF">RCC_09598</name>
</gene>
<protein>
    <recommendedName>
        <fullName evidence="8">Major facilitator superfamily (MFS) profile domain-containing protein</fullName>
    </recommendedName>
</protein>
<dbReference type="EMBL" id="FJUY01000018">
    <property type="protein sequence ID" value="CZT23883.1"/>
    <property type="molecule type" value="Genomic_DNA"/>
</dbReference>
<reference evidence="6 7" key="1">
    <citation type="submission" date="2016-03" db="EMBL/GenBank/DDBJ databases">
        <authorList>
            <person name="Ploux O."/>
        </authorList>
    </citation>
    <scope>NUCLEOTIDE SEQUENCE [LARGE SCALE GENOMIC DNA]</scope>
    <source>
        <strain evidence="6 7">URUG2</strain>
    </source>
</reference>
<evidence type="ECO:0000256" key="2">
    <source>
        <dbReference type="ARBA" id="ARBA00022692"/>
    </source>
</evidence>
<keyword evidence="3 5" id="KW-1133">Transmembrane helix</keyword>
<dbReference type="PANTHER" id="PTHR23501">
    <property type="entry name" value="MAJOR FACILITATOR SUPERFAMILY"/>
    <property type="match status" value="1"/>
</dbReference>
<accession>A0A2D3V7B7</accession>
<dbReference type="InterPro" id="IPR036259">
    <property type="entry name" value="MFS_trans_sf"/>
</dbReference>
<evidence type="ECO:0000313" key="7">
    <source>
        <dbReference type="Proteomes" id="UP000225277"/>
    </source>
</evidence>
<proteinExistence type="predicted"/>
<dbReference type="GO" id="GO:0022857">
    <property type="term" value="F:transmembrane transporter activity"/>
    <property type="evidence" value="ECO:0007669"/>
    <property type="project" value="TreeGrafter"/>
</dbReference>